<gene>
    <name evidence="2" type="ORF">AB0I48_07310</name>
</gene>
<comment type="caution">
    <text evidence="2">The sequence shown here is derived from an EMBL/GenBank/DDBJ whole genome shotgun (WGS) entry which is preliminary data.</text>
</comment>
<keyword evidence="3" id="KW-1185">Reference proteome</keyword>
<dbReference type="SUPFAM" id="SSF53474">
    <property type="entry name" value="alpha/beta-Hydrolases"/>
    <property type="match status" value="1"/>
</dbReference>
<dbReference type="InterPro" id="IPR029058">
    <property type="entry name" value="AB_hydrolase_fold"/>
</dbReference>
<name>A0ABV3FPT0_9NOCA</name>
<accession>A0ABV3FPT0</accession>
<dbReference type="EMBL" id="JBFAKC010000003">
    <property type="protein sequence ID" value="MEV0707358.1"/>
    <property type="molecule type" value="Genomic_DNA"/>
</dbReference>
<dbReference type="GO" id="GO:0016787">
    <property type="term" value="F:hydrolase activity"/>
    <property type="evidence" value="ECO:0007669"/>
    <property type="project" value="UniProtKB-KW"/>
</dbReference>
<dbReference type="RefSeq" id="WP_355088110.1">
    <property type="nucleotide sequence ID" value="NZ_JBEXKW010000040.1"/>
</dbReference>
<reference evidence="2 3" key="1">
    <citation type="submission" date="2024-06" db="EMBL/GenBank/DDBJ databases">
        <title>The Natural Products Discovery Center: Release of the First 8490 Sequenced Strains for Exploring Actinobacteria Biosynthetic Diversity.</title>
        <authorList>
            <person name="Kalkreuter E."/>
            <person name="Kautsar S.A."/>
            <person name="Yang D."/>
            <person name="Bader C.D."/>
            <person name="Teijaro C.N."/>
            <person name="Fluegel L."/>
            <person name="Davis C.M."/>
            <person name="Simpson J.R."/>
            <person name="Lauterbach L."/>
            <person name="Steele A.D."/>
            <person name="Gui C."/>
            <person name="Meng S."/>
            <person name="Li G."/>
            <person name="Viehrig K."/>
            <person name="Ye F."/>
            <person name="Su P."/>
            <person name="Kiefer A.F."/>
            <person name="Nichols A."/>
            <person name="Cepeda A.J."/>
            <person name="Yan W."/>
            <person name="Fan B."/>
            <person name="Jiang Y."/>
            <person name="Adhikari A."/>
            <person name="Zheng C.-J."/>
            <person name="Schuster L."/>
            <person name="Cowan T.M."/>
            <person name="Smanski M.J."/>
            <person name="Chevrette M.G."/>
            <person name="De Carvalho L.P.S."/>
            <person name="Shen B."/>
        </authorList>
    </citation>
    <scope>NUCLEOTIDE SEQUENCE [LARGE SCALE GENOMIC DNA]</scope>
    <source>
        <strain evidence="2 3">NPDC050403</strain>
    </source>
</reference>
<dbReference type="InterPro" id="IPR050266">
    <property type="entry name" value="AB_hydrolase_sf"/>
</dbReference>
<sequence>MTLPAPTDTMIPADGGAVHVRVDGRADAPTVLLIHGFAGSLHWFDDLTRLLSADYRVIRADLRGHGRTGGDTGLDPESQSRALASVLDSLDVRGVFAVGHSYGADVALALARRSDRVRAAAIIGQAPDYSYANLPRGGVIMTLPVLGALLHRLSPPVAVRFGLRTGFAPGFPLDNAFDDPDRPIRDHRAMSPAMYRAVLTDRQTRLAADPLDAQVRALGKPCLVIHGDRDRMYDPARTVARYTAAGAEVEIVPGAGHSPNIERPHDVARILAARLERGAG</sequence>
<dbReference type="InterPro" id="IPR000073">
    <property type="entry name" value="AB_hydrolase_1"/>
</dbReference>
<proteinExistence type="predicted"/>
<dbReference type="Proteomes" id="UP001551695">
    <property type="component" value="Unassembled WGS sequence"/>
</dbReference>
<dbReference type="Pfam" id="PF12697">
    <property type="entry name" value="Abhydrolase_6"/>
    <property type="match status" value="1"/>
</dbReference>
<dbReference type="PRINTS" id="PR00111">
    <property type="entry name" value="ABHYDROLASE"/>
</dbReference>
<feature type="domain" description="AB hydrolase-1" evidence="1">
    <location>
        <begin position="31"/>
        <end position="269"/>
    </location>
</feature>
<evidence type="ECO:0000313" key="3">
    <source>
        <dbReference type="Proteomes" id="UP001551695"/>
    </source>
</evidence>
<evidence type="ECO:0000259" key="1">
    <source>
        <dbReference type="Pfam" id="PF12697"/>
    </source>
</evidence>
<dbReference type="Gene3D" id="3.40.50.1820">
    <property type="entry name" value="alpha/beta hydrolase"/>
    <property type="match status" value="1"/>
</dbReference>
<dbReference type="PANTHER" id="PTHR43798:SF33">
    <property type="entry name" value="HYDROLASE, PUTATIVE (AFU_ORTHOLOGUE AFUA_2G14860)-RELATED"/>
    <property type="match status" value="1"/>
</dbReference>
<protein>
    <submittedName>
        <fullName evidence="2">Alpha/beta hydrolase</fullName>
    </submittedName>
</protein>
<evidence type="ECO:0000313" key="2">
    <source>
        <dbReference type="EMBL" id="MEV0707358.1"/>
    </source>
</evidence>
<organism evidence="2 3">
    <name type="scientific">Nocardia aurea</name>
    <dbReference type="NCBI Taxonomy" id="2144174"/>
    <lineage>
        <taxon>Bacteria</taxon>
        <taxon>Bacillati</taxon>
        <taxon>Actinomycetota</taxon>
        <taxon>Actinomycetes</taxon>
        <taxon>Mycobacteriales</taxon>
        <taxon>Nocardiaceae</taxon>
        <taxon>Nocardia</taxon>
    </lineage>
</organism>
<dbReference type="PANTHER" id="PTHR43798">
    <property type="entry name" value="MONOACYLGLYCEROL LIPASE"/>
    <property type="match status" value="1"/>
</dbReference>
<keyword evidence="2" id="KW-0378">Hydrolase</keyword>